<accession>A0ABW9A401</accession>
<protein>
    <submittedName>
        <fullName evidence="1">FlxA-like family protein</fullName>
    </submittedName>
</protein>
<organism evidence="1 2">
    <name type="scientific">Herbaspirillum lusitanum</name>
    <dbReference type="NCBI Taxonomy" id="213312"/>
    <lineage>
        <taxon>Bacteria</taxon>
        <taxon>Pseudomonadati</taxon>
        <taxon>Pseudomonadota</taxon>
        <taxon>Betaproteobacteria</taxon>
        <taxon>Burkholderiales</taxon>
        <taxon>Oxalobacteraceae</taxon>
        <taxon>Herbaspirillum</taxon>
    </lineage>
</organism>
<dbReference type="Proteomes" id="UP001629246">
    <property type="component" value="Unassembled WGS sequence"/>
</dbReference>
<name>A0ABW9A401_9BURK</name>
<reference evidence="1 2" key="1">
    <citation type="journal article" date="2024" name="Chem. Sci.">
        <title>Discovery of megapolipeptins by genome mining of a Burkholderiales bacteria collection.</title>
        <authorList>
            <person name="Paulo B.S."/>
            <person name="Recchia M.J.J."/>
            <person name="Lee S."/>
            <person name="Fergusson C.H."/>
            <person name="Romanowski S.B."/>
            <person name="Hernandez A."/>
            <person name="Krull N."/>
            <person name="Liu D.Y."/>
            <person name="Cavanagh H."/>
            <person name="Bos A."/>
            <person name="Gray C.A."/>
            <person name="Murphy B.T."/>
            <person name="Linington R.G."/>
            <person name="Eustaquio A.S."/>
        </authorList>
    </citation>
    <scope>NUCLEOTIDE SEQUENCE [LARGE SCALE GENOMIC DNA]</scope>
    <source>
        <strain evidence="1 2">RL21-008-BIB-A</strain>
    </source>
</reference>
<keyword evidence="2" id="KW-1185">Reference proteome</keyword>
<comment type="caution">
    <text evidence="1">The sequence shown here is derived from an EMBL/GenBank/DDBJ whole genome shotgun (WGS) entry which is preliminary data.</text>
</comment>
<proteinExistence type="predicted"/>
<gene>
    <name evidence="1" type="ORF">PQR62_00650</name>
</gene>
<evidence type="ECO:0000313" key="1">
    <source>
        <dbReference type="EMBL" id="MFL9922752.1"/>
    </source>
</evidence>
<sequence length="112" mass="12629">MTVSTEIAEIDLASANVASDVDSSELIAQLSSRIMILQQQAQSLYQFPANKDGKQQRSILQQQIRALYQQIFMLEKENAQKLHKQDNYLSVALSVATHAAHLRNRNFFGDAH</sequence>
<evidence type="ECO:0000313" key="2">
    <source>
        <dbReference type="Proteomes" id="UP001629246"/>
    </source>
</evidence>
<dbReference type="EMBL" id="JAQQFM010000001">
    <property type="protein sequence ID" value="MFL9922752.1"/>
    <property type="molecule type" value="Genomic_DNA"/>
</dbReference>
<dbReference type="RefSeq" id="WP_408153738.1">
    <property type="nucleotide sequence ID" value="NZ_JAQQFM010000001.1"/>
</dbReference>